<comment type="similarity">
    <text evidence="14 17">Belongs to the HD-ZIP homeobox family. Class I subfamily.</text>
</comment>
<sequence length="845" mass="96181">MDALVPPEAGNVIISCSILLWPWLEDLVSKPAHLWQLMVIKSRFSPFAITRGQKHNKEKPAFSELNNHSIDSSKSRKLKRWLSMVTLTKKRVFLPVEKLRTSLLANSKLHRTLYGFVVFEVTWDDVRGINYVNELQTNTSLAIESKFMKKWEFDSITQATKGLMSWFPGTLYEALLLEHRLNYLIDVNDCVKTSYDQMESDELRDDNNMDYSHQKKLSDEYYTKKFRKVNKEDRRDGDKLRRQVGVSVSLCYVCDVIVRNGTKSKCDPLIDRSANFKVDPDAKGMVPMISYSAVHQFHIFIFILAVFHVLYSVVTIDLGLAKVGRLPLKFLFVRETTGCLQKVVYKRLATLDIIFQSNTNWTRAIDSCQGTRLGFSMEESSKKRPFFNSLDDMLEEEYYDEQLTEKKRRLSPEQVHMLERSFEEENKLEPERKTELAKKLGLQPRQVAVWFQNRRARWKTKTLEKDYDRLKSSYDILASDFDSIVKENEKLKAEVLSLTEKLQPNEVHGNFGAGQDSAADANEGGDVLAPNKNVKLEDHFSTGSGGSAVVDDLDGPQLVDSGDSYFPDDDYPHEYVPPIDQSEEDDGSDDGHNHFPYMFATADHNHPEENDALGCLSERTPNTQAGTKLFKQSGRERVDLDLKMTLRSLSSELKFLPTTSDKTHGKSDSGDLAFTIEDFSPMLKCNDCQILSERLSCVDEFSVINYFSGWVFLLGGGAISRASKKQTCITGSTMKSEFVALAAAGKETEWLRNLIHEIPIWPKPIALIFIHCDSAVTLAKAYSQIYNDKSRHLGVRHSMIMELIRNGVISIEFVRSQHNLADHLTKALARDLVIKSVIGMGLKSI</sequence>
<evidence type="ECO:0000256" key="11">
    <source>
        <dbReference type="ARBA" id="ARBA00023163"/>
    </source>
</evidence>
<dbReference type="InterPro" id="IPR009057">
    <property type="entry name" value="Homeodomain-like_sf"/>
</dbReference>
<reference evidence="19" key="1">
    <citation type="journal article" date="2022" name="Int. J. Mol. Sci.">
        <title>Draft Genome of Tanacetum Coccineum: Genomic Comparison of Closely Related Tanacetum-Family Plants.</title>
        <authorList>
            <person name="Yamashiro T."/>
            <person name="Shiraishi A."/>
            <person name="Nakayama K."/>
            <person name="Satake H."/>
        </authorList>
    </citation>
    <scope>NUCLEOTIDE SEQUENCE</scope>
</reference>
<dbReference type="InterPro" id="IPR004326">
    <property type="entry name" value="Mlo"/>
</dbReference>
<keyword evidence="7 17" id="KW-0805">Transcription regulation</keyword>
<dbReference type="SUPFAM" id="SSF46689">
    <property type="entry name" value="Homeodomain-like"/>
    <property type="match status" value="1"/>
</dbReference>
<dbReference type="InterPro" id="IPR017970">
    <property type="entry name" value="Homeobox_CS"/>
</dbReference>
<keyword evidence="6" id="KW-1133">Transmembrane helix</keyword>
<evidence type="ECO:0000256" key="8">
    <source>
        <dbReference type="ARBA" id="ARBA00023125"/>
    </source>
</evidence>
<evidence type="ECO:0000256" key="13">
    <source>
        <dbReference type="ARBA" id="ARBA00023265"/>
    </source>
</evidence>
<evidence type="ECO:0000256" key="3">
    <source>
        <dbReference type="ARBA" id="ARBA00006574"/>
    </source>
</evidence>
<keyword evidence="8 15" id="KW-0238">DNA-binding</keyword>
<proteinExistence type="inferred from homology"/>
<feature type="DNA-binding region" description="Homeobox" evidence="15">
    <location>
        <begin position="403"/>
        <end position="462"/>
    </location>
</feature>
<dbReference type="PROSITE" id="PS50071">
    <property type="entry name" value="HOMEOBOX_2"/>
    <property type="match status" value="1"/>
</dbReference>
<evidence type="ECO:0000256" key="4">
    <source>
        <dbReference type="ARBA" id="ARBA00022692"/>
    </source>
</evidence>
<evidence type="ECO:0000256" key="9">
    <source>
        <dbReference type="ARBA" id="ARBA00023136"/>
    </source>
</evidence>
<dbReference type="EMBL" id="BQNB010015594">
    <property type="protein sequence ID" value="GJT41844.1"/>
    <property type="molecule type" value="Genomic_DNA"/>
</dbReference>
<keyword evidence="10 15" id="KW-0371">Homeobox</keyword>
<evidence type="ECO:0000256" key="10">
    <source>
        <dbReference type="ARBA" id="ARBA00023155"/>
    </source>
</evidence>
<gene>
    <name evidence="19" type="ORF">Tco_0941709</name>
</gene>
<dbReference type="InterPro" id="IPR003106">
    <property type="entry name" value="Leu_zip_homeo"/>
</dbReference>
<evidence type="ECO:0000256" key="6">
    <source>
        <dbReference type="ARBA" id="ARBA00022989"/>
    </source>
</evidence>
<dbReference type="PANTHER" id="PTHR24326">
    <property type="entry name" value="HOMEOBOX-LEUCINE ZIPPER PROTEIN"/>
    <property type="match status" value="1"/>
</dbReference>
<dbReference type="SMART" id="SM00389">
    <property type="entry name" value="HOX"/>
    <property type="match status" value="1"/>
</dbReference>
<evidence type="ECO:0000259" key="18">
    <source>
        <dbReference type="PROSITE" id="PS50071"/>
    </source>
</evidence>
<dbReference type="GO" id="GO:0003677">
    <property type="term" value="F:DNA binding"/>
    <property type="evidence" value="ECO:0007669"/>
    <property type="project" value="UniProtKB-KW"/>
</dbReference>
<dbReference type="PROSITE" id="PS00027">
    <property type="entry name" value="HOMEOBOX_1"/>
    <property type="match status" value="1"/>
</dbReference>
<comment type="function">
    <text evidence="17">Transcription factor.</text>
</comment>
<keyword evidence="11 17" id="KW-0804">Transcription</keyword>
<comment type="subcellular location">
    <subcellularLocation>
        <location evidence="2">Membrane</location>
        <topology evidence="2">Multi-pass membrane protein</topology>
    </subcellularLocation>
    <subcellularLocation>
        <location evidence="1 15 16">Nucleus</location>
    </subcellularLocation>
</comment>
<dbReference type="Pfam" id="PF03094">
    <property type="entry name" value="Mlo"/>
    <property type="match status" value="1"/>
</dbReference>
<keyword evidence="4" id="KW-0812">Transmembrane</keyword>
<dbReference type="PANTHER" id="PTHR24326:SF497">
    <property type="entry name" value="HOMEOBOX-LEUCINE ZIPPER PROTEIN HAT5"/>
    <property type="match status" value="1"/>
</dbReference>
<reference evidence="19" key="2">
    <citation type="submission" date="2022-01" db="EMBL/GenBank/DDBJ databases">
        <authorList>
            <person name="Yamashiro T."/>
            <person name="Shiraishi A."/>
            <person name="Satake H."/>
            <person name="Nakayama K."/>
        </authorList>
    </citation>
    <scope>NUCLEOTIDE SEQUENCE</scope>
</reference>
<keyword evidence="5" id="KW-0611">Plant defense</keyword>
<dbReference type="Proteomes" id="UP001151760">
    <property type="component" value="Unassembled WGS sequence"/>
</dbReference>
<evidence type="ECO:0000256" key="1">
    <source>
        <dbReference type="ARBA" id="ARBA00004123"/>
    </source>
</evidence>
<evidence type="ECO:0000256" key="5">
    <source>
        <dbReference type="ARBA" id="ARBA00022821"/>
    </source>
</evidence>
<dbReference type="Pfam" id="PF02183">
    <property type="entry name" value="HALZ"/>
    <property type="match status" value="1"/>
</dbReference>
<dbReference type="Gene3D" id="1.10.10.60">
    <property type="entry name" value="Homeodomain-like"/>
    <property type="match status" value="1"/>
</dbReference>
<evidence type="ECO:0000256" key="7">
    <source>
        <dbReference type="ARBA" id="ARBA00023015"/>
    </source>
</evidence>
<accession>A0ABQ5DYD6</accession>
<feature type="domain" description="Homeobox" evidence="18">
    <location>
        <begin position="401"/>
        <end position="461"/>
    </location>
</feature>
<dbReference type="InterPro" id="IPR000047">
    <property type="entry name" value="HTH_motif"/>
</dbReference>
<name>A0ABQ5DYD6_9ASTR</name>
<comment type="caution">
    <text evidence="19">The sequence shown here is derived from an EMBL/GenBank/DDBJ whole genome shotgun (WGS) entry which is preliminary data.</text>
</comment>
<organism evidence="19 20">
    <name type="scientific">Tanacetum coccineum</name>
    <dbReference type="NCBI Taxonomy" id="301880"/>
    <lineage>
        <taxon>Eukaryota</taxon>
        <taxon>Viridiplantae</taxon>
        <taxon>Streptophyta</taxon>
        <taxon>Embryophyta</taxon>
        <taxon>Tracheophyta</taxon>
        <taxon>Spermatophyta</taxon>
        <taxon>Magnoliopsida</taxon>
        <taxon>eudicotyledons</taxon>
        <taxon>Gunneridae</taxon>
        <taxon>Pentapetalae</taxon>
        <taxon>asterids</taxon>
        <taxon>campanulids</taxon>
        <taxon>Asterales</taxon>
        <taxon>Asteraceae</taxon>
        <taxon>Asteroideae</taxon>
        <taxon>Anthemideae</taxon>
        <taxon>Anthemidinae</taxon>
        <taxon>Tanacetum</taxon>
    </lineage>
</organism>
<keyword evidence="12 15" id="KW-0539">Nucleus</keyword>
<keyword evidence="20" id="KW-1185">Reference proteome</keyword>
<evidence type="ECO:0000256" key="16">
    <source>
        <dbReference type="RuleBase" id="RU000682"/>
    </source>
</evidence>
<dbReference type="CDD" id="cd09272">
    <property type="entry name" value="RNase_HI_RT_Ty1"/>
    <property type="match status" value="1"/>
</dbReference>
<dbReference type="Pfam" id="PF00046">
    <property type="entry name" value="Homeodomain"/>
    <property type="match status" value="1"/>
</dbReference>
<dbReference type="InterPro" id="IPR045224">
    <property type="entry name" value="HDZip_class_I_plant"/>
</dbReference>
<evidence type="ECO:0000313" key="19">
    <source>
        <dbReference type="EMBL" id="GJT41844.1"/>
    </source>
</evidence>
<evidence type="ECO:0000256" key="12">
    <source>
        <dbReference type="ARBA" id="ARBA00023242"/>
    </source>
</evidence>
<dbReference type="CDD" id="cd00086">
    <property type="entry name" value="homeodomain"/>
    <property type="match status" value="1"/>
</dbReference>
<keyword evidence="9" id="KW-0472">Membrane</keyword>
<evidence type="ECO:0000256" key="15">
    <source>
        <dbReference type="PROSITE-ProRule" id="PRU00108"/>
    </source>
</evidence>
<evidence type="ECO:0000313" key="20">
    <source>
        <dbReference type="Proteomes" id="UP001151760"/>
    </source>
</evidence>
<dbReference type="PRINTS" id="PR00031">
    <property type="entry name" value="HTHREPRESSR"/>
</dbReference>
<evidence type="ECO:0000256" key="14">
    <source>
        <dbReference type="ARBA" id="ARBA00025748"/>
    </source>
</evidence>
<comment type="similarity">
    <text evidence="3">Belongs to the MLO family.</text>
</comment>
<evidence type="ECO:0000256" key="2">
    <source>
        <dbReference type="ARBA" id="ARBA00004141"/>
    </source>
</evidence>
<keyword evidence="13" id="KW-0568">Pathogenesis-related protein</keyword>
<protein>
    <recommendedName>
        <fullName evidence="17">Homeobox-leucine zipper protein</fullName>
    </recommendedName>
    <alternativeName>
        <fullName evidence="17">HD-ZIP protein</fullName>
    </alternativeName>
    <alternativeName>
        <fullName evidence="17">Homeodomain transcription factor</fullName>
    </alternativeName>
</protein>
<dbReference type="InterPro" id="IPR001356">
    <property type="entry name" value="HD"/>
</dbReference>
<evidence type="ECO:0000256" key="17">
    <source>
        <dbReference type="RuleBase" id="RU369038"/>
    </source>
</evidence>